<dbReference type="VEuPathDB" id="FungiDB:BON22_0967"/>
<protein>
    <submittedName>
        <fullName evidence="1">Uncharacterized protein</fullName>
    </submittedName>
</protein>
<evidence type="ECO:0000313" key="1">
    <source>
        <dbReference type="EMBL" id="ONH69088.1"/>
    </source>
</evidence>
<comment type="caution">
    <text evidence="1">The sequence shown here is derived from an EMBL/GenBank/DDBJ whole genome shotgun (WGS) entry which is preliminary data.</text>
</comment>
<reference evidence="2" key="1">
    <citation type="journal article" date="2017" name="Genome Announc.">
        <title>Genome sequences of Cyberlindnera fabianii 65, Pichia kudriavzevii 129, and Saccharomyces cerevisiae 131 isolated from fermented masau fruits in Zimbabwe.</title>
        <authorList>
            <person name="van Rijswijck I.M.H."/>
            <person name="Derks M.F.L."/>
            <person name="Abee T."/>
            <person name="de Ridder D."/>
            <person name="Smid E.J."/>
        </authorList>
    </citation>
    <scope>NUCLEOTIDE SEQUENCE [LARGE SCALE GENOMIC DNA]</scope>
    <source>
        <strain evidence="2">65</strain>
    </source>
</reference>
<dbReference type="EMBL" id="MPUK01000002">
    <property type="protein sequence ID" value="ONH69088.1"/>
    <property type="molecule type" value="Genomic_DNA"/>
</dbReference>
<proteinExistence type="predicted"/>
<organism evidence="1 2">
    <name type="scientific">Cyberlindnera fabianii</name>
    <name type="common">Yeast</name>
    <name type="synonym">Hansenula fabianii</name>
    <dbReference type="NCBI Taxonomy" id="36022"/>
    <lineage>
        <taxon>Eukaryota</taxon>
        <taxon>Fungi</taxon>
        <taxon>Dikarya</taxon>
        <taxon>Ascomycota</taxon>
        <taxon>Saccharomycotina</taxon>
        <taxon>Saccharomycetes</taxon>
        <taxon>Phaffomycetales</taxon>
        <taxon>Phaffomycetaceae</taxon>
        <taxon>Cyberlindnera</taxon>
    </lineage>
</organism>
<dbReference type="AlphaFoldDB" id="A0A1V2LB22"/>
<sequence length="519" mass="58593">MLRLRSNPSGIYKHLLQRFYTTSSRFSEQLSKLRDTPSPSHSDYKSILIHPEISQNINQVSAIFESISQNTTINKNERSELHNTVLRDLLKYDGSLVSSHIRALDQIGASLDVNALQQVIEFNKGRVDSSWEIFEKWIAKNGDVTKGELQPVLKSLLQKVVYGDPSDQEEGFTLSKDGLIRATWIIKNLEEVEKDLKDHVMLEALRESQLPLVCILGVETLEEIAKLNPTDEKLIVIWSSLGGKILETGVQASDIPVLERLLVLLAKNTPVSDELWAPTTIKKLQKLNQALPSLSIDIQSQPDIDTRALFINLVKSLGQYINSENNAFVALRQTLLRCYGIYQNDFKEASRLYSEFIVDDKTNVDFYMTTMTQISCYLAAKEKNMIYLQLAESMIPPEHTPVSSLRARILAYSAFDTDKSLDVYNDWISKLSRKNNDEGFSQGGLLTESLMLAFLSKGEREFAYVIRDGALEHGIISGEVAEGRVKAILKRYGEVLGEEEQTGSENLMEKEVLLAIERL</sequence>
<name>A0A1V2LB22_CYBFA</name>
<evidence type="ECO:0000313" key="2">
    <source>
        <dbReference type="Proteomes" id="UP000189513"/>
    </source>
</evidence>
<gene>
    <name evidence="1" type="ORF">BON22_0967</name>
</gene>
<dbReference type="Proteomes" id="UP000189513">
    <property type="component" value="Unassembled WGS sequence"/>
</dbReference>
<dbReference type="OMA" id="NDYIQNV"/>
<keyword evidence="2" id="KW-1185">Reference proteome</keyword>
<accession>A0A1V2LB22</accession>